<gene>
    <name evidence="2" type="ORF">MRATA1EN1_LOCUS29051</name>
</gene>
<dbReference type="EMBL" id="OX460343">
    <property type="protein sequence ID" value="CAI9180089.1"/>
    <property type="molecule type" value="Genomic_DNA"/>
</dbReference>
<evidence type="ECO:0000313" key="3">
    <source>
        <dbReference type="Proteomes" id="UP001176941"/>
    </source>
</evidence>
<feature type="region of interest" description="Disordered" evidence="1">
    <location>
        <begin position="21"/>
        <end position="40"/>
    </location>
</feature>
<accession>A0ABN9A837</accession>
<organism evidence="2 3">
    <name type="scientific">Rangifer tarandus platyrhynchus</name>
    <name type="common">Svalbard reindeer</name>
    <dbReference type="NCBI Taxonomy" id="3082113"/>
    <lineage>
        <taxon>Eukaryota</taxon>
        <taxon>Metazoa</taxon>
        <taxon>Chordata</taxon>
        <taxon>Craniata</taxon>
        <taxon>Vertebrata</taxon>
        <taxon>Euteleostomi</taxon>
        <taxon>Mammalia</taxon>
        <taxon>Eutheria</taxon>
        <taxon>Laurasiatheria</taxon>
        <taxon>Artiodactyla</taxon>
        <taxon>Ruminantia</taxon>
        <taxon>Pecora</taxon>
        <taxon>Cervidae</taxon>
        <taxon>Odocoileinae</taxon>
        <taxon>Rangifer</taxon>
    </lineage>
</organism>
<reference evidence="2" key="1">
    <citation type="submission" date="2023-04" db="EMBL/GenBank/DDBJ databases">
        <authorList>
            <consortium name="ELIXIR-Norway"/>
        </authorList>
    </citation>
    <scope>NUCLEOTIDE SEQUENCE [LARGE SCALE GENOMIC DNA]</scope>
</reference>
<proteinExistence type="predicted"/>
<name>A0ABN9A837_RANTA</name>
<dbReference type="Proteomes" id="UP001176941">
    <property type="component" value="Chromosome X"/>
</dbReference>
<sequence length="73" mass="8074">MHGRSQGGVIAPDVLVHRQLGAAQTRRSGPRKGEEGTNACREGEWDPGVFLLRAVYRKTLFSHLALTEVRHPV</sequence>
<evidence type="ECO:0000313" key="2">
    <source>
        <dbReference type="EMBL" id="CAI9180089.1"/>
    </source>
</evidence>
<keyword evidence="3" id="KW-1185">Reference proteome</keyword>
<protein>
    <submittedName>
        <fullName evidence="2">Uncharacterized protein</fullName>
    </submittedName>
</protein>
<evidence type="ECO:0000256" key="1">
    <source>
        <dbReference type="SAM" id="MobiDB-lite"/>
    </source>
</evidence>